<evidence type="ECO:0000313" key="4">
    <source>
        <dbReference type="EMBL" id="SES25850.1"/>
    </source>
</evidence>
<dbReference type="SUPFAM" id="SSF46934">
    <property type="entry name" value="UBA-like"/>
    <property type="match status" value="1"/>
</dbReference>
<dbReference type="eggNOG" id="COG1308">
    <property type="taxonomic scope" value="Bacteria"/>
</dbReference>
<name>A0A1H9VVN1_BUTFI</name>
<evidence type="ECO:0000313" key="6">
    <source>
        <dbReference type="Proteomes" id="UP000245488"/>
    </source>
</evidence>
<feature type="domain" description="DUF4342" evidence="2">
    <location>
        <begin position="43"/>
        <end position="118"/>
    </location>
</feature>
<organism evidence="4 5">
    <name type="scientific">Butyrivibrio fibrisolvens</name>
    <dbReference type="NCBI Taxonomy" id="831"/>
    <lineage>
        <taxon>Bacteria</taxon>
        <taxon>Bacillati</taxon>
        <taxon>Bacillota</taxon>
        <taxon>Clostridia</taxon>
        <taxon>Lachnospirales</taxon>
        <taxon>Lachnospiraceae</taxon>
        <taxon>Butyrivibrio</taxon>
    </lineage>
</organism>
<dbReference type="RefSeq" id="WP_027205119.1">
    <property type="nucleotide sequence ID" value="NZ_CM009896.1"/>
</dbReference>
<dbReference type="EMBL" id="FOGJ01000025">
    <property type="protein sequence ID" value="SES25850.1"/>
    <property type="molecule type" value="Genomic_DNA"/>
</dbReference>
<gene>
    <name evidence="3" type="ORF">CPT75_18385</name>
    <name evidence="4" type="ORF">SAMN04487884_12549</name>
</gene>
<reference evidence="3 6" key="2">
    <citation type="submission" date="2017-09" db="EMBL/GenBank/DDBJ databases">
        <title>High-quality draft genome sequence of Butyrivibrio fibrisolvens INBov1, isolated from cow rumen.</title>
        <authorList>
            <person name="Rodriguez Hernaez J."/>
            <person name="Rivarola M."/>
            <person name="Paniego N."/>
            <person name="Cravero S."/>
            <person name="Ceron Cucchi M."/>
            <person name="Martinez M.C."/>
        </authorList>
    </citation>
    <scope>NUCLEOTIDE SEQUENCE [LARGE SCALE GENOMIC DNA]</scope>
    <source>
        <strain evidence="3 6">INBov1</strain>
    </source>
</reference>
<dbReference type="AlphaFoldDB" id="A0A1H9VVN1"/>
<reference evidence="4 5" key="1">
    <citation type="submission" date="2016-10" db="EMBL/GenBank/DDBJ databases">
        <authorList>
            <person name="de Groot N.N."/>
        </authorList>
    </citation>
    <scope>NUCLEOTIDE SEQUENCE [LARGE SCALE GENOMIC DNA]</scope>
    <source>
        <strain evidence="4 5">AR40</strain>
    </source>
</reference>
<evidence type="ECO:0000313" key="3">
    <source>
        <dbReference type="EMBL" id="PWT28943.1"/>
    </source>
</evidence>
<dbReference type="Pfam" id="PF14242">
    <property type="entry name" value="DUF4342"/>
    <property type="match status" value="1"/>
</dbReference>
<keyword evidence="1" id="KW-1133">Transmembrane helix</keyword>
<feature type="transmembrane region" description="Helical" evidence="1">
    <location>
        <begin position="76"/>
        <end position="94"/>
    </location>
</feature>
<keyword evidence="1" id="KW-0812">Transmembrane</keyword>
<evidence type="ECO:0000313" key="5">
    <source>
        <dbReference type="Proteomes" id="UP000182584"/>
    </source>
</evidence>
<dbReference type="InterPro" id="IPR025642">
    <property type="entry name" value="DUF4342"/>
</dbReference>
<dbReference type="OrthoDB" id="129626at2"/>
<accession>A0A1H9VVN1</accession>
<dbReference type="Proteomes" id="UP000182584">
    <property type="component" value="Unassembled WGS sequence"/>
</dbReference>
<dbReference type="EMBL" id="NXNG01000001">
    <property type="protein sequence ID" value="PWT28943.1"/>
    <property type="molecule type" value="Genomic_DNA"/>
</dbReference>
<dbReference type="InterPro" id="IPR009060">
    <property type="entry name" value="UBA-like_sf"/>
</dbReference>
<keyword evidence="1" id="KW-0472">Membrane</keyword>
<evidence type="ECO:0000259" key="2">
    <source>
        <dbReference type="Pfam" id="PF14242"/>
    </source>
</evidence>
<protein>
    <submittedName>
        <fullName evidence="3">DUF4342 domain-containing protein</fullName>
    </submittedName>
</protein>
<sequence>MDITVEAVEKVIDATGVDFKTAKKALEETDGNPEDAIKYLTPEKDNTEVQDIIDKIKARVEEGNVTKVQIRRKDEVLLSLPVNVGIIGGVVGVAAAPWAFIAGAIAAFGFGCTVEIVKKDGTVDKVE</sequence>
<dbReference type="Proteomes" id="UP000245488">
    <property type="component" value="Chromosome"/>
</dbReference>
<dbReference type="Gene3D" id="1.10.8.10">
    <property type="entry name" value="DNA helicase RuvA subunit, C-terminal domain"/>
    <property type="match status" value="1"/>
</dbReference>
<evidence type="ECO:0000256" key="1">
    <source>
        <dbReference type="SAM" id="Phobius"/>
    </source>
</evidence>
<keyword evidence="6" id="KW-1185">Reference proteome</keyword>
<proteinExistence type="predicted"/>